<dbReference type="Pfam" id="PF12146">
    <property type="entry name" value="Hydrolase_4"/>
    <property type="match status" value="1"/>
</dbReference>
<keyword evidence="3" id="KW-1185">Reference proteome</keyword>
<dbReference type="Gene3D" id="3.30.300.20">
    <property type="match status" value="1"/>
</dbReference>
<dbReference type="AlphaFoldDB" id="Q2S2D6"/>
<dbReference type="Gene3D" id="3.40.50.1820">
    <property type="entry name" value="alpha/beta hydrolase"/>
    <property type="match status" value="1"/>
</dbReference>
<dbReference type="InterPro" id="IPR015946">
    <property type="entry name" value="KH_dom-like_a/b"/>
</dbReference>
<evidence type="ECO:0000259" key="1">
    <source>
        <dbReference type="Pfam" id="PF12146"/>
    </source>
</evidence>
<dbReference type="Proteomes" id="UP000008674">
    <property type="component" value="Chromosome"/>
</dbReference>
<dbReference type="PANTHER" id="PTHR39624">
    <property type="entry name" value="PROTEIN INVOLVED IN RIMO-MEDIATED BETA-METHYLTHIOLATION OF RIBOSOMAL PROTEIN S12 YCAO"/>
    <property type="match status" value="1"/>
</dbReference>
<dbReference type="STRING" id="309807.SRU_1523"/>
<proteinExistence type="predicted"/>
<dbReference type="EnsemblBacteria" id="ABC44734">
    <property type="protein sequence ID" value="ABC44734"/>
    <property type="gene ID" value="SRU_1523"/>
</dbReference>
<dbReference type="SUPFAM" id="SSF82784">
    <property type="entry name" value="OsmC-like"/>
    <property type="match status" value="1"/>
</dbReference>
<dbReference type="PANTHER" id="PTHR39624:SF2">
    <property type="entry name" value="OSMC-LIKE PROTEIN"/>
    <property type="match status" value="1"/>
</dbReference>
<protein>
    <submittedName>
        <fullName evidence="2">OsmC-like protein</fullName>
    </submittedName>
</protein>
<dbReference type="HOGENOM" id="CLU_681299_0_0_10"/>
<dbReference type="eggNOG" id="COG1765">
    <property type="taxonomic scope" value="Bacteria"/>
</dbReference>
<organism evidence="2 3">
    <name type="scientific">Salinibacter ruber (strain DSM 13855 / M31)</name>
    <dbReference type="NCBI Taxonomy" id="309807"/>
    <lineage>
        <taxon>Bacteria</taxon>
        <taxon>Pseudomonadati</taxon>
        <taxon>Rhodothermota</taxon>
        <taxon>Rhodothermia</taxon>
        <taxon>Rhodothermales</taxon>
        <taxon>Salinibacteraceae</taxon>
        <taxon>Salinibacter</taxon>
    </lineage>
</organism>
<dbReference type="OrthoDB" id="9791538at2"/>
<dbReference type="Pfam" id="PF02566">
    <property type="entry name" value="OsmC"/>
    <property type="match status" value="1"/>
</dbReference>
<feature type="domain" description="Serine aminopeptidase S33" evidence="1">
    <location>
        <begin position="51"/>
        <end position="133"/>
    </location>
</feature>
<evidence type="ECO:0000313" key="3">
    <source>
        <dbReference type="Proteomes" id="UP000008674"/>
    </source>
</evidence>
<dbReference type="InterPro" id="IPR036102">
    <property type="entry name" value="OsmC/Ohrsf"/>
</dbReference>
<dbReference type="eggNOG" id="COG1073">
    <property type="taxonomic scope" value="Bacteria"/>
</dbReference>
<name>Q2S2D6_SALRD</name>
<dbReference type="InterPro" id="IPR022742">
    <property type="entry name" value="Hydrolase_4"/>
</dbReference>
<reference evidence="2 3" key="1">
    <citation type="journal article" date="2005" name="Proc. Natl. Acad. Sci. U.S.A.">
        <title>The genome of Salinibacter ruber: convergence and gene exchange among hyperhalophilic bacteria and archaea.</title>
        <authorList>
            <person name="Mongodin E.F."/>
            <person name="Nelson K.E."/>
            <person name="Daugherty S."/>
            <person name="Deboy R.T."/>
            <person name="Wister J."/>
            <person name="Khouri H."/>
            <person name="Weidman J."/>
            <person name="Walsh D.A."/>
            <person name="Papke R.T."/>
            <person name="Sanchez Perez G."/>
            <person name="Sharma A.K."/>
            <person name="Nesbo C.L."/>
            <person name="MacLeod D."/>
            <person name="Bapteste E."/>
            <person name="Doolittle W.F."/>
            <person name="Charlebois R.L."/>
            <person name="Legault B."/>
            <person name="Rodriguez-Valera F."/>
        </authorList>
    </citation>
    <scope>NUCLEOTIDE SEQUENCE [LARGE SCALE GENOMIC DNA]</scope>
    <source>
        <strain evidence="3">DSM 13855 / CECT 5946 / M31</strain>
    </source>
</reference>
<dbReference type="ESTHER" id="salrd-q2s2d6">
    <property type="family name" value="Est-OsmC"/>
</dbReference>
<dbReference type="InterPro" id="IPR029058">
    <property type="entry name" value="AB_hydrolase_fold"/>
</dbReference>
<dbReference type="EMBL" id="CP000159">
    <property type="protein sequence ID" value="ABC44734.1"/>
    <property type="molecule type" value="Genomic_DNA"/>
</dbReference>
<evidence type="ECO:0000313" key="2">
    <source>
        <dbReference type="EMBL" id="ABC44734.1"/>
    </source>
</evidence>
<dbReference type="KEGG" id="sru:SRU_1523"/>
<dbReference type="InterPro" id="IPR003718">
    <property type="entry name" value="OsmC/Ohr_fam"/>
</dbReference>
<sequence length="408" mass="44718">MSMPEKIRFENADGNALAARLDRPDGESPCAFALFAHCFTCSKDLRAAGAISRALTRHGIAVLRFDFTGLGESEGEFADTNFSSNVEDLIAAADYLSEHHEAPRILVGHSLGGAAVLQAAQRLDSVQAVSTIGAPYDPEHVTQHLQDAVEDIEEKGEARVQLAGRTFTIRKQFLDDLAATKMETTIRTLGRALLIFHSPVDQTVGANNAAKIFQAAKHPKSFVSLDDADHLLTDRSDAEYLGVVLGAWAEKYVDRSVSVPDTPDEDVVTRTEGTYRTAIQAGQHALVGDEPESVGGDDDGPTPYGFLLSALGSCTGMTLRMYADRKEWPLDETIVRLSHEKVHAEDCENCDTEQGQVDRITREIEIRGRLSDDQRERLFEIANKCPVHRTLLGDVDVRSSLRSRDDAQ</sequence>
<accession>Q2S2D6</accession>
<dbReference type="SUPFAM" id="SSF53474">
    <property type="entry name" value="alpha/beta-Hydrolases"/>
    <property type="match status" value="1"/>
</dbReference>
<gene>
    <name evidence="2" type="ordered locus">SRU_1523</name>
</gene>